<dbReference type="Proteomes" id="UP000028481">
    <property type="component" value="Chromosome"/>
</dbReference>
<protein>
    <recommendedName>
        <fullName evidence="3">Periplasmic/secreted protein</fullName>
    </recommendedName>
</protein>
<reference evidence="1 2" key="1">
    <citation type="journal article" date="2015" name="Genome Announc.">
        <title>Genome Sequence of a Sulfate-Reducing Thermophilic Bacterium, Thermodesulfobacterium commune DSM 2178T (Phylum Thermodesulfobacteria).</title>
        <authorList>
            <person name="Bhatnagar S."/>
            <person name="Badger J.H."/>
            <person name="Madupu R."/>
            <person name="Khouri H.M."/>
            <person name="O'Connor E.M."/>
            <person name="Robb F.T."/>
            <person name="Ward N.L."/>
            <person name="Eisen J.A."/>
        </authorList>
    </citation>
    <scope>NUCLEOTIDE SEQUENCE [LARGE SCALE GENOMIC DNA]</scope>
    <source>
        <strain evidence="1 2">DSM 2178</strain>
    </source>
</reference>
<evidence type="ECO:0000313" key="2">
    <source>
        <dbReference type="Proteomes" id="UP000028481"/>
    </source>
</evidence>
<keyword evidence="2" id="KW-1185">Reference proteome</keyword>
<evidence type="ECO:0008006" key="3">
    <source>
        <dbReference type="Google" id="ProtNLM"/>
    </source>
</evidence>
<dbReference type="EMBL" id="CP008796">
    <property type="protein sequence ID" value="AIH04200.1"/>
    <property type="molecule type" value="Genomic_DNA"/>
</dbReference>
<dbReference type="OrthoDB" id="9794308at2"/>
<dbReference type="AlphaFoldDB" id="A0A075WT63"/>
<dbReference type="KEGG" id="tcm:HL41_05230"/>
<name>A0A075WT63_9BACT</name>
<proteinExistence type="predicted"/>
<dbReference type="RefSeq" id="WP_038060763.1">
    <property type="nucleotide sequence ID" value="NZ_CP008796.1"/>
</dbReference>
<organism evidence="1 2">
    <name type="scientific">Thermodesulfobacterium commune DSM 2178</name>
    <dbReference type="NCBI Taxonomy" id="289377"/>
    <lineage>
        <taxon>Bacteria</taxon>
        <taxon>Pseudomonadati</taxon>
        <taxon>Thermodesulfobacteriota</taxon>
        <taxon>Thermodesulfobacteria</taxon>
        <taxon>Thermodesulfobacteriales</taxon>
        <taxon>Thermodesulfobacteriaceae</taxon>
        <taxon>Thermodesulfobacterium</taxon>
    </lineage>
</organism>
<sequence>MDKKGLSMIIFMVIAWVTLVLNKGLVYAETKSSHPKITTVSTSLKEKKEIIPNVLKLAVEASTQPLPKEIEVINLLGTIDKKVKALGVKYQGGRYNIYKDCQWIKDKQVCYGYKGFLSYVFELKDPDEQTKVYSMFEEAKKIYGDKLDFSVTNTYWTITEKDLETITEELKLTLITKAIKFAEKVSKTLNKSCHITTLNLDQRGDGIVIQKASLLKSFSEEKATIEPPSPKQEQTVELSAYVVLSCY</sequence>
<gene>
    <name evidence="1" type="ORF">HL41_05230</name>
</gene>
<evidence type="ECO:0000313" key="1">
    <source>
        <dbReference type="EMBL" id="AIH04200.1"/>
    </source>
</evidence>
<dbReference type="eggNOG" id="COG2968">
    <property type="taxonomic scope" value="Bacteria"/>
</dbReference>
<accession>A0A075WT63</accession>
<dbReference type="PaxDb" id="289377-HL41_05230"/>
<dbReference type="HOGENOM" id="CLU_101807_0_0_0"/>